<keyword evidence="2 9" id="KW-0813">Transport</keyword>
<dbReference type="RefSeq" id="WP_144258171.1">
    <property type="nucleotide sequence ID" value="NZ_CP041636.1"/>
</dbReference>
<evidence type="ECO:0000259" key="10">
    <source>
        <dbReference type="Pfam" id="PF04290"/>
    </source>
</evidence>
<name>A0A516H635_9PROT</name>
<evidence type="ECO:0000256" key="9">
    <source>
        <dbReference type="RuleBase" id="RU369079"/>
    </source>
</evidence>
<evidence type="ECO:0000256" key="6">
    <source>
        <dbReference type="ARBA" id="ARBA00022989"/>
    </source>
</evidence>
<evidence type="ECO:0000313" key="12">
    <source>
        <dbReference type="Proteomes" id="UP000317496"/>
    </source>
</evidence>
<dbReference type="InterPro" id="IPR055348">
    <property type="entry name" value="DctQ"/>
</dbReference>
<feature type="transmembrane region" description="Helical" evidence="9">
    <location>
        <begin position="88"/>
        <end position="110"/>
    </location>
</feature>
<dbReference type="Pfam" id="PF04290">
    <property type="entry name" value="DctQ"/>
    <property type="match status" value="1"/>
</dbReference>
<dbReference type="AlphaFoldDB" id="A0A516H635"/>
<gene>
    <name evidence="11" type="ORF">FNB15_18685</name>
</gene>
<keyword evidence="7 9" id="KW-0472">Membrane</keyword>
<evidence type="ECO:0000256" key="5">
    <source>
        <dbReference type="ARBA" id="ARBA00022692"/>
    </source>
</evidence>
<dbReference type="PANTHER" id="PTHR35011">
    <property type="entry name" value="2,3-DIKETO-L-GULONATE TRAP TRANSPORTER SMALL PERMEASE PROTEIN YIAM"/>
    <property type="match status" value="1"/>
</dbReference>
<evidence type="ECO:0000313" key="11">
    <source>
        <dbReference type="EMBL" id="QDO99175.1"/>
    </source>
</evidence>
<evidence type="ECO:0000256" key="7">
    <source>
        <dbReference type="ARBA" id="ARBA00023136"/>
    </source>
</evidence>
<keyword evidence="3" id="KW-1003">Cell membrane</keyword>
<dbReference type="InterPro" id="IPR007387">
    <property type="entry name" value="TRAP_DctQ"/>
</dbReference>
<proteinExistence type="inferred from homology"/>
<evidence type="ECO:0000256" key="2">
    <source>
        <dbReference type="ARBA" id="ARBA00022448"/>
    </source>
</evidence>
<dbReference type="OrthoDB" id="7363060at2"/>
<evidence type="ECO:0000256" key="8">
    <source>
        <dbReference type="ARBA" id="ARBA00038436"/>
    </source>
</evidence>
<dbReference type="EMBL" id="CP041636">
    <property type="protein sequence ID" value="QDO99175.1"/>
    <property type="molecule type" value="Genomic_DNA"/>
</dbReference>
<comment type="subcellular location">
    <subcellularLocation>
        <location evidence="1 9">Cell inner membrane</location>
        <topology evidence="1 9">Multi-pass membrane protein</topology>
    </subcellularLocation>
</comment>
<comment type="similarity">
    <text evidence="8 9">Belongs to the TRAP transporter small permease family.</text>
</comment>
<evidence type="ECO:0000256" key="1">
    <source>
        <dbReference type="ARBA" id="ARBA00004429"/>
    </source>
</evidence>
<dbReference type="GO" id="GO:0005886">
    <property type="term" value="C:plasma membrane"/>
    <property type="evidence" value="ECO:0007669"/>
    <property type="project" value="UniProtKB-SubCell"/>
</dbReference>
<keyword evidence="4 9" id="KW-0997">Cell inner membrane</keyword>
<organism evidence="11 12">
    <name type="scientific">Ferrovibrio terrae</name>
    <dbReference type="NCBI Taxonomy" id="2594003"/>
    <lineage>
        <taxon>Bacteria</taxon>
        <taxon>Pseudomonadati</taxon>
        <taxon>Pseudomonadota</taxon>
        <taxon>Alphaproteobacteria</taxon>
        <taxon>Rhodospirillales</taxon>
        <taxon>Rhodospirillaceae</taxon>
        <taxon>Ferrovibrio</taxon>
    </lineage>
</organism>
<comment type="function">
    <text evidence="9">Part of the tripartite ATP-independent periplasmic (TRAP) transport system.</text>
</comment>
<feature type="transmembrane region" description="Helical" evidence="9">
    <location>
        <begin position="130"/>
        <end position="153"/>
    </location>
</feature>
<feature type="transmembrane region" description="Helical" evidence="9">
    <location>
        <begin position="48"/>
        <end position="67"/>
    </location>
</feature>
<dbReference type="GO" id="GO:0022857">
    <property type="term" value="F:transmembrane transporter activity"/>
    <property type="evidence" value="ECO:0007669"/>
    <property type="project" value="UniProtKB-UniRule"/>
</dbReference>
<keyword evidence="6 9" id="KW-1133">Transmembrane helix</keyword>
<feature type="transmembrane region" description="Helical" evidence="9">
    <location>
        <begin position="12"/>
        <end position="36"/>
    </location>
</feature>
<evidence type="ECO:0000256" key="3">
    <source>
        <dbReference type="ARBA" id="ARBA00022475"/>
    </source>
</evidence>
<keyword evidence="5 9" id="KW-0812">Transmembrane</keyword>
<reference evidence="11 12" key="1">
    <citation type="submission" date="2019-07" db="EMBL/GenBank/DDBJ databases">
        <title>Genome sequencing for Ferrovibrio sp. K5.</title>
        <authorList>
            <person name="Park S.-J."/>
        </authorList>
    </citation>
    <scope>NUCLEOTIDE SEQUENCE [LARGE SCALE GENOMIC DNA]</scope>
    <source>
        <strain evidence="11 12">K5</strain>
    </source>
</reference>
<dbReference type="Proteomes" id="UP000317496">
    <property type="component" value="Chromosome"/>
</dbReference>
<accession>A0A516H635</accession>
<comment type="subunit">
    <text evidence="9">The complex comprises the extracytoplasmic solute receptor protein and the two transmembrane proteins.</text>
</comment>
<sequence>MIVFYRLAERAASWAGKIGAFCALLAGLFTCLDIVIRNFGGRGILGTVDITQLMIVGCAFLTIPYGFMTDSHVSVDIVTTRLPLRGRALCRAFSALLGGVLMLAIGWFGIGQAQTVAMMGDKSQTIGLPMIWFWYPLLAGAFFTTALILLIVLRHLAVAITGREVIAPMEPKAEVL</sequence>
<dbReference type="KEGG" id="fer:FNB15_18685"/>
<protein>
    <recommendedName>
        <fullName evidence="9">TRAP transporter small permease protein</fullName>
    </recommendedName>
</protein>
<keyword evidence="12" id="KW-1185">Reference proteome</keyword>
<feature type="domain" description="Tripartite ATP-independent periplasmic transporters DctQ component" evidence="10">
    <location>
        <begin position="28"/>
        <end position="155"/>
    </location>
</feature>
<evidence type="ECO:0000256" key="4">
    <source>
        <dbReference type="ARBA" id="ARBA00022519"/>
    </source>
</evidence>